<proteinExistence type="predicted"/>
<name>A0A5J4VFT7_9EUKA</name>
<dbReference type="EMBL" id="SNRW01007321">
    <property type="protein sequence ID" value="KAA6381447.1"/>
    <property type="molecule type" value="Genomic_DNA"/>
</dbReference>
<evidence type="ECO:0000313" key="1">
    <source>
        <dbReference type="EMBL" id="KAA6381447.1"/>
    </source>
</evidence>
<evidence type="ECO:0000313" key="2">
    <source>
        <dbReference type="Proteomes" id="UP000324800"/>
    </source>
</evidence>
<dbReference type="AlphaFoldDB" id="A0A5J4VFT7"/>
<sequence length="101" mass="11704">MQTSKNLPSRGEIIIGYSLDQKKRRRLIINDNYMKSSYDDVVDLNQVSDATSENEIVEARSPMQYHEKSIEQELQGNPDPSVAYYSAQQRYFFAENSMMIS</sequence>
<protein>
    <submittedName>
        <fullName evidence="1">Uncharacterized protein</fullName>
    </submittedName>
</protein>
<comment type="caution">
    <text evidence="1">The sequence shown here is derived from an EMBL/GenBank/DDBJ whole genome shotgun (WGS) entry which is preliminary data.</text>
</comment>
<accession>A0A5J4VFT7</accession>
<gene>
    <name evidence="1" type="ORF">EZS28_023027</name>
</gene>
<reference evidence="1 2" key="1">
    <citation type="submission" date="2019-03" db="EMBL/GenBank/DDBJ databases">
        <title>Single cell metagenomics reveals metabolic interactions within the superorganism composed of flagellate Streblomastix strix and complex community of Bacteroidetes bacteria on its surface.</title>
        <authorList>
            <person name="Treitli S.C."/>
            <person name="Kolisko M."/>
            <person name="Husnik F."/>
            <person name="Keeling P."/>
            <person name="Hampl V."/>
        </authorList>
    </citation>
    <scope>NUCLEOTIDE SEQUENCE [LARGE SCALE GENOMIC DNA]</scope>
    <source>
        <strain evidence="1">ST1C</strain>
    </source>
</reference>
<organism evidence="1 2">
    <name type="scientific">Streblomastix strix</name>
    <dbReference type="NCBI Taxonomy" id="222440"/>
    <lineage>
        <taxon>Eukaryota</taxon>
        <taxon>Metamonada</taxon>
        <taxon>Preaxostyla</taxon>
        <taxon>Oxymonadida</taxon>
        <taxon>Streblomastigidae</taxon>
        <taxon>Streblomastix</taxon>
    </lineage>
</organism>
<dbReference type="Proteomes" id="UP000324800">
    <property type="component" value="Unassembled WGS sequence"/>
</dbReference>